<organism evidence="2 3">
    <name type="scientific">Halorussus caseinilyticus</name>
    <dbReference type="NCBI Taxonomy" id="3034025"/>
    <lineage>
        <taxon>Archaea</taxon>
        <taxon>Methanobacteriati</taxon>
        <taxon>Methanobacteriota</taxon>
        <taxon>Stenosarchaea group</taxon>
        <taxon>Halobacteria</taxon>
        <taxon>Halobacteriales</taxon>
        <taxon>Haladaptataceae</taxon>
        <taxon>Halorussus</taxon>
    </lineage>
</organism>
<dbReference type="Proteomes" id="UP001596407">
    <property type="component" value="Unassembled WGS sequence"/>
</dbReference>
<evidence type="ECO:0000256" key="1">
    <source>
        <dbReference type="SAM" id="Phobius"/>
    </source>
</evidence>
<feature type="transmembrane region" description="Helical" evidence="1">
    <location>
        <begin position="94"/>
        <end position="113"/>
    </location>
</feature>
<evidence type="ECO:0000313" key="2">
    <source>
        <dbReference type="EMBL" id="MFC7082067.1"/>
    </source>
</evidence>
<reference evidence="2 3" key="1">
    <citation type="journal article" date="2019" name="Int. J. Syst. Evol. Microbiol.">
        <title>The Global Catalogue of Microorganisms (GCM) 10K type strain sequencing project: providing services to taxonomists for standard genome sequencing and annotation.</title>
        <authorList>
            <consortium name="The Broad Institute Genomics Platform"/>
            <consortium name="The Broad Institute Genome Sequencing Center for Infectious Disease"/>
            <person name="Wu L."/>
            <person name="Ma J."/>
        </authorList>
    </citation>
    <scope>NUCLEOTIDE SEQUENCE [LARGE SCALE GENOMIC DNA]</scope>
    <source>
        <strain evidence="2 3">DT72</strain>
    </source>
</reference>
<keyword evidence="3" id="KW-1185">Reference proteome</keyword>
<keyword evidence="1" id="KW-1133">Transmembrane helix</keyword>
<gene>
    <name evidence="2" type="ORF">ACFQJ6_20220</name>
</gene>
<keyword evidence="1" id="KW-0812">Transmembrane</keyword>
<protein>
    <submittedName>
        <fullName evidence="2">Uncharacterized protein</fullName>
    </submittedName>
</protein>
<keyword evidence="1" id="KW-0472">Membrane</keyword>
<proteinExistence type="predicted"/>
<accession>A0ABD5WS91</accession>
<dbReference type="EMBL" id="JBHSZH010000005">
    <property type="protein sequence ID" value="MFC7082067.1"/>
    <property type="molecule type" value="Genomic_DNA"/>
</dbReference>
<dbReference type="AlphaFoldDB" id="A0ABD5WS91"/>
<dbReference type="RefSeq" id="WP_382210244.1">
    <property type="nucleotide sequence ID" value="NZ_JBHSZH010000005.1"/>
</dbReference>
<sequence length="131" mass="14575">MVQSENKTLWAKNLHLAPGEHEFIGIVVYSDSPAGTHEINATAAFLHDGNYTRESSVSNVTIPDFSSTTEPTTSPLPSPWVPLAAIVDWLEDNWVWLIPFFSLVVAVLSFFGYERVRGVLADERKADERGE</sequence>
<name>A0ABD5WS91_9EURY</name>
<comment type="caution">
    <text evidence="2">The sequence shown here is derived from an EMBL/GenBank/DDBJ whole genome shotgun (WGS) entry which is preliminary data.</text>
</comment>
<evidence type="ECO:0000313" key="3">
    <source>
        <dbReference type="Proteomes" id="UP001596407"/>
    </source>
</evidence>